<dbReference type="AlphaFoldDB" id="A0A6N7LUI0"/>
<name>A0A6N7LUI0_9GAMM</name>
<dbReference type="Proteomes" id="UP000469421">
    <property type="component" value="Unassembled WGS sequence"/>
</dbReference>
<organism evidence="2 3">
    <name type="scientific">Alcanivorax sediminis</name>
    <dbReference type="NCBI Taxonomy" id="2663008"/>
    <lineage>
        <taxon>Bacteria</taxon>
        <taxon>Pseudomonadati</taxon>
        <taxon>Pseudomonadota</taxon>
        <taxon>Gammaproteobacteria</taxon>
        <taxon>Oceanospirillales</taxon>
        <taxon>Alcanivoracaceae</taxon>
        <taxon>Alcanivorax</taxon>
    </lineage>
</organism>
<protein>
    <recommendedName>
        <fullName evidence="4">Coiled coil domain-containing protein</fullName>
    </recommendedName>
</protein>
<gene>
    <name evidence="2" type="ORF">GFN93_11990</name>
</gene>
<comment type="caution">
    <text evidence="2">The sequence shown here is derived from an EMBL/GenBank/DDBJ whole genome shotgun (WGS) entry which is preliminary data.</text>
</comment>
<dbReference type="EMBL" id="WIRE01000001">
    <property type="protein sequence ID" value="MQX53972.1"/>
    <property type="molecule type" value="Genomic_DNA"/>
</dbReference>
<proteinExistence type="predicted"/>
<dbReference type="RefSeq" id="WP_153501303.1">
    <property type="nucleotide sequence ID" value="NZ_WIRE01000001.1"/>
</dbReference>
<sequence>MSEKKDFVDSVRQKLEDWDYQRDRLAARIGDLSHEWREEAEEKLSEFNEQRKEFEAKLEDLESRSEDAWQDIKDGLEIAWDGLKTGLLAARSEFENKDKDN</sequence>
<feature type="coiled-coil region" evidence="1">
    <location>
        <begin position="37"/>
        <end position="64"/>
    </location>
</feature>
<keyword evidence="1" id="KW-0175">Coiled coil</keyword>
<evidence type="ECO:0000256" key="1">
    <source>
        <dbReference type="SAM" id="Coils"/>
    </source>
</evidence>
<reference evidence="2 3" key="1">
    <citation type="submission" date="2019-10" db="EMBL/GenBank/DDBJ databases">
        <title>Alcanivorax sp.PA15-N-34 draft genome sequence.</title>
        <authorList>
            <person name="Liao X."/>
            <person name="Shao Z."/>
        </authorList>
    </citation>
    <scope>NUCLEOTIDE SEQUENCE [LARGE SCALE GENOMIC DNA]</scope>
    <source>
        <strain evidence="2 3">PA15-N-34</strain>
    </source>
</reference>
<keyword evidence="3" id="KW-1185">Reference proteome</keyword>
<dbReference type="SUPFAM" id="SSF58113">
    <property type="entry name" value="Apolipoprotein A-I"/>
    <property type="match status" value="1"/>
</dbReference>
<evidence type="ECO:0000313" key="2">
    <source>
        <dbReference type="EMBL" id="MQX53972.1"/>
    </source>
</evidence>
<accession>A0A6N7LUI0</accession>
<evidence type="ECO:0008006" key="4">
    <source>
        <dbReference type="Google" id="ProtNLM"/>
    </source>
</evidence>
<evidence type="ECO:0000313" key="3">
    <source>
        <dbReference type="Proteomes" id="UP000469421"/>
    </source>
</evidence>